<name>A0A162AQV7_PSEFL</name>
<sequence>MAIKLEIHATDPEVIALVQRYWALNEECKPVENVSAMLPFREVLKPHALAAYVRTHCTVYDENQNCSVCGCALVITSRSEVKRFKQHPLWPCAACKDKMGEAKRLVEAKAAADLQEQVAQHAERVTAKTTDYSSIPNDLAFILVALERAIAPRMFGGSFSFRDCHALAPMDSEMFIKRLWRAGVLSDNPHAAGTSAYFVNANGLNYYNDKVRFMLVPDELLGGGEEAFNELVVRPFTNEGMLALWYDYAVADCMAYLTNQLQEFRQVFPEHKTEEIKSAIYTALKYYSTRDVWSLLWRVVQTVSSNSNHKYSNKERSAGTIASKLRLQFEKARKEKTDLGEWNRLKSIPTGTLGQIFYELYGIDETTEALVIIKTLSVKEPLDREEIEASIDVHVNELMASALASGSGAAAIYDFAELIRNGAEIADAVEQIAGIYALNRADEPSTC</sequence>
<accession>A0A162AQV7</accession>
<protein>
    <submittedName>
        <fullName evidence="1">Uncharacterized protein</fullName>
    </submittedName>
</protein>
<dbReference type="EMBL" id="LUKJ01000003">
    <property type="protein sequence ID" value="KZN15926.1"/>
    <property type="molecule type" value="Genomic_DNA"/>
</dbReference>
<organism evidence="1 2">
    <name type="scientific">Pseudomonas fluorescens</name>
    <dbReference type="NCBI Taxonomy" id="294"/>
    <lineage>
        <taxon>Bacteria</taxon>
        <taxon>Pseudomonadati</taxon>
        <taxon>Pseudomonadota</taxon>
        <taxon>Gammaproteobacteria</taxon>
        <taxon>Pseudomonadales</taxon>
        <taxon>Pseudomonadaceae</taxon>
        <taxon>Pseudomonas</taxon>
    </lineage>
</organism>
<dbReference type="Proteomes" id="UP000076489">
    <property type="component" value="Unassembled WGS sequence"/>
</dbReference>
<reference evidence="2" key="1">
    <citation type="submission" date="2016-03" db="EMBL/GenBank/DDBJ databases">
        <authorList>
            <person name="Ray J."/>
            <person name="Price M."/>
            <person name="Deutschbauer A."/>
        </authorList>
    </citation>
    <scope>NUCLEOTIDE SEQUENCE [LARGE SCALE GENOMIC DNA]</scope>
    <source>
        <strain evidence="2">FW300-N1B4</strain>
    </source>
</reference>
<dbReference type="OrthoDB" id="7032747at2"/>
<reference evidence="1 2" key="2">
    <citation type="journal article" date="2018" name="Nature">
        <title>Mutant phenotypes for thousands of bacterial genes of unknown function.</title>
        <authorList>
            <person name="Price M.N."/>
            <person name="Wetmore K.M."/>
            <person name="Waters R.J."/>
            <person name="Callaghan M."/>
            <person name="Ray J."/>
            <person name="Liu H."/>
            <person name="Kuehl J.V."/>
            <person name="Melnyk R.A."/>
            <person name="Lamson J.S."/>
            <person name="Suh Y."/>
            <person name="Carlson H.K."/>
            <person name="Esquivel Z."/>
            <person name="Sadeeshkumar H."/>
            <person name="Chakraborty R."/>
            <person name="Zane G.M."/>
            <person name="Rubin B.E."/>
            <person name="Wall J.D."/>
            <person name="Visel A."/>
            <person name="Bristow J."/>
            <person name="Blow M.J."/>
            <person name="Arkin A.P."/>
            <person name="Deutschbauer A.M."/>
        </authorList>
    </citation>
    <scope>NUCLEOTIDE SEQUENCE [LARGE SCALE GENOMIC DNA]</scope>
    <source>
        <strain evidence="1 2">FW300-N1B4</strain>
    </source>
</reference>
<proteinExistence type="predicted"/>
<evidence type="ECO:0000313" key="2">
    <source>
        <dbReference type="Proteomes" id="UP000076489"/>
    </source>
</evidence>
<dbReference type="AlphaFoldDB" id="A0A162AQV7"/>
<gene>
    <name evidence="1" type="ORF">A1D17_07030</name>
</gene>
<dbReference type="RefSeq" id="WP_063341209.1">
    <property type="nucleotide sequence ID" value="NZ_LUKJ01000003.1"/>
</dbReference>
<evidence type="ECO:0000313" key="1">
    <source>
        <dbReference type="EMBL" id="KZN15926.1"/>
    </source>
</evidence>
<comment type="caution">
    <text evidence="1">The sequence shown here is derived from an EMBL/GenBank/DDBJ whole genome shotgun (WGS) entry which is preliminary data.</text>
</comment>